<accession>A0AAW9Q300</accession>
<dbReference type="AlphaFoldDB" id="A0AAW9Q300"/>
<keyword evidence="3" id="KW-1185">Reference proteome</keyword>
<reference evidence="2" key="1">
    <citation type="submission" date="2024-01" db="EMBL/GenBank/DDBJ databases">
        <title>Bank of Algae and Cyanobacteria of the Azores (BACA) strain genomes.</title>
        <authorList>
            <person name="Luz R."/>
            <person name="Cordeiro R."/>
            <person name="Fonseca A."/>
            <person name="Goncalves V."/>
        </authorList>
    </citation>
    <scope>NUCLEOTIDE SEQUENCE</scope>
    <source>
        <strain evidence="2">BACA0141</strain>
    </source>
</reference>
<dbReference type="RefSeq" id="WP_330483651.1">
    <property type="nucleotide sequence ID" value="NZ_JAZBJZ010000035.1"/>
</dbReference>
<dbReference type="EMBL" id="JAZBJZ010000035">
    <property type="protein sequence ID" value="MEE3717223.1"/>
    <property type="molecule type" value="Genomic_DNA"/>
</dbReference>
<dbReference type="Gene3D" id="3.30.110.40">
    <property type="entry name" value="TusA-like domain"/>
    <property type="match status" value="1"/>
</dbReference>
<dbReference type="Pfam" id="PF01206">
    <property type="entry name" value="TusA"/>
    <property type="match status" value="1"/>
</dbReference>
<dbReference type="InterPro" id="IPR001455">
    <property type="entry name" value="TusA-like"/>
</dbReference>
<feature type="domain" description="UPF0033" evidence="1">
    <location>
        <begin position="5"/>
        <end position="72"/>
    </location>
</feature>
<gene>
    <name evidence="2" type="ORF">V2H45_10735</name>
</gene>
<dbReference type="SUPFAM" id="SSF64307">
    <property type="entry name" value="SirA-like"/>
    <property type="match status" value="1"/>
</dbReference>
<proteinExistence type="predicted"/>
<dbReference type="CDD" id="cd00291">
    <property type="entry name" value="SirA_YedF_YeeD"/>
    <property type="match status" value="1"/>
</dbReference>
<protein>
    <submittedName>
        <fullName evidence="2">Sulfurtransferase TusA family protein</fullName>
    </submittedName>
</protein>
<organism evidence="2 3">
    <name type="scientific">Tumidithrix elongata BACA0141</name>
    <dbReference type="NCBI Taxonomy" id="2716417"/>
    <lineage>
        <taxon>Bacteria</taxon>
        <taxon>Bacillati</taxon>
        <taxon>Cyanobacteriota</taxon>
        <taxon>Cyanophyceae</taxon>
        <taxon>Pseudanabaenales</taxon>
        <taxon>Pseudanabaenaceae</taxon>
        <taxon>Tumidithrix</taxon>
        <taxon>Tumidithrix elongata</taxon>
    </lineage>
</organism>
<dbReference type="Proteomes" id="UP001333818">
    <property type="component" value="Unassembled WGS sequence"/>
</dbReference>
<name>A0AAW9Q300_9CYAN</name>
<evidence type="ECO:0000259" key="1">
    <source>
        <dbReference type="Pfam" id="PF01206"/>
    </source>
</evidence>
<evidence type="ECO:0000313" key="2">
    <source>
        <dbReference type="EMBL" id="MEE3717223.1"/>
    </source>
</evidence>
<comment type="caution">
    <text evidence="2">The sequence shown here is derived from an EMBL/GenBank/DDBJ whole genome shotgun (WGS) entry which is preliminary data.</text>
</comment>
<evidence type="ECO:0000313" key="3">
    <source>
        <dbReference type="Proteomes" id="UP001333818"/>
    </source>
</evidence>
<dbReference type="InterPro" id="IPR036868">
    <property type="entry name" value="TusA-like_sf"/>
</dbReference>
<sequence length="73" mass="8241">MPNPIDLRGVPCPLSFVRAKLQLEKITSGETLEVWLDRGEPIEQVPNSLIVDGHIVKNIEERENFFALTVQKA</sequence>